<evidence type="ECO:0000256" key="1">
    <source>
        <dbReference type="SAM" id="Coils"/>
    </source>
</evidence>
<dbReference type="KEGG" id="ptm:GSPATT00023770001"/>
<protein>
    <submittedName>
        <fullName evidence="2">Uncharacterized protein</fullName>
    </submittedName>
</protein>
<dbReference type="HOGENOM" id="CLU_1274430_0_0_1"/>
<feature type="coiled-coil region" evidence="1">
    <location>
        <begin position="146"/>
        <end position="173"/>
    </location>
</feature>
<dbReference type="AlphaFoldDB" id="A0E6X5"/>
<evidence type="ECO:0000313" key="2">
    <source>
        <dbReference type="EMBL" id="CAK91042.1"/>
    </source>
</evidence>
<dbReference type="OrthoDB" id="302531at2759"/>
<dbReference type="EMBL" id="CT868661">
    <property type="protein sequence ID" value="CAK91042.1"/>
    <property type="molecule type" value="Genomic_DNA"/>
</dbReference>
<keyword evidence="1" id="KW-0175">Coiled coil</keyword>
<dbReference type="RefSeq" id="XP_001458439.1">
    <property type="nucleotide sequence ID" value="XM_001458402.1"/>
</dbReference>
<proteinExistence type="predicted"/>
<dbReference type="GeneID" id="5044224"/>
<evidence type="ECO:0000313" key="3">
    <source>
        <dbReference type="Proteomes" id="UP000000600"/>
    </source>
</evidence>
<name>A0E6X5_PARTE</name>
<reference evidence="2 3" key="1">
    <citation type="journal article" date="2006" name="Nature">
        <title>Global trends of whole-genome duplications revealed by the ciliate Paramecium tetraurelia.</title>
        <authorList>
            <consortium name="Genoscope"/>
            <person name="Aury J.-M."/>
            <person name="Jaillon O."/>
            <person name="Duret L."/>
            <person name="Noel B."/>
            <person name="Jubin C."/>
            <person name="Porcel B.M."/>
            <person name="Segurens B."/>
            <person name="Daubin V."/>
            <person name="Anthouard V."/>
            <person name="Aiach N."/>
            <person name="Arnaiz O."/>
            <person name="Billaut A."/>
            <person name="Beisson J."/>
            <person name="Blanc I."/>
            <person name="Bouhouche K."/>
            <person name="Camara F."/>
            <person name="Duharcourt S."/>
            <person name="Guigo R."/>
            <person name="Gogendeau D."/>
            <person name="Katinka M."/>
            <person name="Keller A.-M."/>
            <person name="Kissmehl R."/>
            <person name="Klotz C."/>
            <person name="Koll F."/>
            <person name="Le Moue A."/>
            <person name="Lepere C."/>
            <person name="Malinsky S."/>
            <person name="Nowacki M."/>
            <person name="Nowak J.K."/>
            <person name="Plattner H."/>
            <person name="Poulain J."/>
            <person name="Ruiz F."/>
            <person name="Serrano V."/>
            <person name="Zagulski M."/>
            <person name="Dessen P."/>
            <person name="Betermier M."/>
            <person name="Weissenbach J."/>
            <person name="Scarpelli C."/>
            <person name="Schachter V."/>
            <person name="Sperling L."/>
            <person name="Meyer E."/>
            <person name="Cohen J."/>
            <person name="Wincker P."/>
        </authorList>
    </citation>
    <scope>NUCLEOTIDE SEQUENCE [LARGE SCALE GENOMIC DNA]</scope>
    <source>
        <strain evidence="2 3">Stock d4-2</strain>
    </source>
</reference>
<dbReference type="Proteomes" id="UP000000600">
    <property type="component" value="Unassembled WGS sequence"/>
</dbReference>
<organism evidence="2 3">
    <name type="scientific">Paramecium tetraurelia</name>
    <dbReference type="NCBI Taxonomy" id="5888"/>
    <lineage>
        <taxon>Eukaryota</taxon>
        <taxon>Sar</taxon>
        <taxon>Alveolata</taxon>
        <taxon>Ciliophora</taxon>
        <taxon>Intramacronucleata</taxon>
        <taxon>Oligohymenophorea</taxon>
        <taxon>Peniculida</taxon>
        <taxon>Parameciidae</taxon>
        <taxon>Paramecium</taxon>
    </lineage>
</organism>
<keyword evidence="3" id="KW-1185">Reference proteome</keyword>
<gene>
    <name evidence="2" type="ORF">GSPATT00023770001</name>
</gene>
<accession>A0E6X5</accession>
<sequence length="217" mass="26427">MQQNSQKQQQIQKELDDMRQKKRQCKILQKIFLQSNFRSLIINQFLKDLQVKQRICEKQMRVLNWNIFQNIQMKRLNNIYFWLRNQNQMLKKRESYLRNIIHNRLYCILIQQSKLTSQRQQMIVSQLKNQPIFVQGIDSLNPSSFASEWNNVIKDYNQKLVQLQQQLESATNEECFRILKYYQNKKLLSDMQELKMVLYALFGQSQGDQQWIHFIVD</sequence>
<dbReference type="InParanoid" id="A0E6X5"/>